<dbReference type="InterPro" id="IPR056518">
    <property type="entry name" value="HEAT_Ints3_C"/>
</dbReference>
<evidence type="ECO:0000259" key="9">
    <source>
        <dbReference type="Pfam" id="PF10189"/>
    </source>
</evidence>
<keyword evidence="4" id="KW-0963">Cytoplasm</keyword>
<reference evidence="11" key="1">
    <citation type="submission" date="2013-05" db="EMBL/GenBank/DDBJ databases">
        <authorList>
            <person name="Yim A.K.Y."/>
            <person name="Chan T.F."/>
            <person name="Ji K.M."/>
            <person name="Liu X.Y."/>
            <person name="Zhou J.W."/>
            <person name="Li R.Q."/>
            <person name="Yang K.Y."/>
            <person name="Li J."/>
            <person name="Li M."/>
            <person name="Law P.T.W."/>
            <person name="Wu Y.L."/>
            <person name="Cai Z.L."/>
            <person name="Qin H."/>
            <person name="Bao Y."/>
            <person name="Leung R.K.K."/>
            <person name="Ng P.K.S."/>
            <person name="Zou J."/>
            <person name="Zhong X.J."/>
            <person name="Ran P.X."/>
            <person name="Zhong N.S."/>
            <person name="Liu Z.G."/>
            <person name="Tsui S.K.W."/>
        </authorList>
    </citation>
    <scope>NUCLEOTIDE SEQUENCE</scope>
    <source>
        <strain evidence="11">Derf</strain>
        <tissue evidence="11">Whole organism</tissue>
    </source>
</reference>
<feature type="domain" description="Integrator complex subunit 3 N-terminal" evidence="9">
    <location>
        <begin position="99"/>
        <end position="516"/>
    </location>
</feature>
<dbReference type="GO" id="GO:0005737">
    <property type="term" value="C:cytoplasm"/>
    <property type="evidence" value="ECO:0007669"/>
    <property type="project" value="UniProtKB-SubCell"/>
</dbReference>
<proteinExistence type="inferred from homology"/>
<feature type="compositionally biased region" description="Low complexity" evidence="8">
    <location>
        <begin position="1427"/>
        <end position="1484"/>
    </location>
</feature>
<evidence type="ECO:0000313" key="11">
    <source>
        <dbReference type="EMBL" id="KAH9494082.1"/>
    </source>
</evidence>
<keyword evidence="12" id="KW-1185">Reference proteome</keyword>
<gene>
    <name evidence="11" type="primary">INTS3_1</name>
    <name evidence="11" type="ORF">DERF_014799</name>
</gene>
<comment type="function">
    <text evidence="7">Component of the integrator complex, a multiprotein complex that terminates RNA polymerase II (Pol II) transcription in the promoter-proximal region of genes. The integrator complex provides a quality checkpoint during transcription elongation by driving premature transcription termination of transcripts that are unfavorably configured for transcriptional elongation: the complex terminates transcription by (1) catalyzing dephosphorylation of the C-terminal domain (CTD) of Pol II subunit Polr2A/Rbp1 and Spt5, and (2) degrading the exiting nascent RNA transcript via endonuclease activity. The integrator complex is also involved in the 3'-end processing of the U7 snRNA, and also the spliceosomal snRNAs U1, U2, U4 and U5.</text>
</comment>
<comment type="caution">
    <text evidence="11">The sequence shown here is derived from an EMBL/GenBank/DDBJ whole genome shotgun (WGS) entry which is preliminary data.</text>
</comment>
<dbReference type="GO" id="GO:0005634">
    <property type="term" value="C:nucleus"/>
    <property type="evidence" value="ECO:0007669"/>
    <property type="project" value="UniProtKB-SubCell"/>
</dbReference>
<evidence type="ECO:0000256" key="4">
    <source>
        <dbReference type="ARBA" id="ARBA00022490"/>
    </source>
</evidence>
<organism evidence="11 12">
    <name type="scientific">Dermatophagoides farinae</name>
    <name type="common">American house dust mite</name>
    <dbReference type="NCBI Taxonomy" id="6954"/>
    <lineage>
        <taxon>Eukaryota</taxon>
        <taxon>Metazoa</taxon>
        <taxon>Ecdysozoa</taxon>
        <taxon>Arthropoda</taxon>
        <taxon>Chelicerata</taxon>
        <taxon>Arachnida</taxon>
        <taxon>Acari</taxon>
        <taxon>Acariformes</taxon>
        <taxon>Sarcoptiformes</taxon>
        <taxon>Astigmata</taxon>
        <taxon>Psoroptidia</taxon>
        <taxon>Analgoidea</taxon>
        <taxon>Pyroglyphidae</taxon>
        <taxon>Dermatophagoidinae</taxon>
        <taxon>Dermatophagoides</taxon>
    </lineage>
</organism>
<evidence type="ECO:0000256" key="3">
    <source>
        <dbReference type="ARBA" id="ARBA00006130"/>
    </source>
</evidence>
<evidence type="ECO:0000256" key="5">
    <source>
        <dbReference type="ARBA" id="ARBA00023242"/>
    </source>
</evidence>
<accession>A0A922L1M3</accession>
<feature type="region of interest" description="Disordered" evidence="8">
    <location>
        <begin position="1"/>
        <end position="26"/>
    </location>
</feature>
<comment type="similarity">
    <text evidence="3">Belongs to the Integrator subunit 3 family.</text>
</comment>
<evidence type="ECO:0000256" key="8">
    <source>
        <dbReference type="SAM" id="MobiDB-lite"/>
    </source>
</evidence>
<evidence type="ECO:0000256" key="6">
    <source>
        <dbReference type="ARBA" id="ARBA00032741"/>
    </source>
</evidence>
<evidence type="ECO:0000256" key="1">
    <source>
        <dbReference type="ARBA" id="ARBA00004123"/>
    </source>
</evidence>
<feature type="compositionally biased region" description="Low complexity" evidence="8">
    <location>
        <begin position="910"/>
        <end position="926"/>
    </location>
</feature>
<dbReference type="InterPro" id="IPR019333">
    <property type="entry name" value="INTS3_N"/>
</dbReference>
<evidence type="ECO:0000313" key="12">
    <source>
        <dbReference type="Proteomes" id="UP000790347"/>
    </source>
</evidence>
<evidence type="ECO:0000256" key="2">
    <source>
        <dbReference type="ARBA" id="ARBA00004496"/>
    </source>
</evidence>
<reference evidence="11" key="2">
    <citation type="journal article" date="2022" name="Res Sq">
        <title>Comparative Genomics Reveals Insights into the Divergent Evolution of Astigmatic Mites and Household Pest Adaptations.</title>
        <authorList>
            <person name="Xiong Q."/>
            <person name="Wan A.T.-Y."/>
            <person name="Liu X.-Y."/>
            <person name="Fung C.S.-H."/>
            <person name="Xiao X."/>
            <person name="Malainual N."/>
            <person name="Hou J."/>
            <person name="Wang L."/>
            <person name="Wang M."/>
            <person name="Yang K."/>
            <person name="Cui Y."/>
            <person name="Leung E."/>
            <person name="Nong W."/>
            <person name="Shin S.-K."/>
            <person name="Au S."/>
            <person name="Jeong K.Y."/>
            <person name="Chew F.T."/>
            <person name="Hui J."/>
            <person name="Leung T.F."/>
            <person name="Tungtrongchitr A."/>
            <person name="Zhong N."/>
            <person name="Liu Z."/>
            <person name="Tsui S."/>
        </authorList>
    </citation>
    <scope>NUCLEOTIDE SEQUENCE</scope>
    <source>
        <strain evidence="11">Derf</strain>
        <tissue evidence="11">Whole organism</tissue>
    </source>
</reference>
<dbReference type="EMBL" id="ASGP02000008">
    <property type="protein sequence ID" value="KAH9494082.1"/>
    <property type="molecule type" value="Genomic_DNA"/>
</dbReference>
<name>A0A922L1M3_DERFA</name>
<dbReference type="PANTHER" id="PTHR13587:SF7">
    <property type="entry name" value="INTEGRATOR COMPLEX SUBUNIT 3"/>
    <property type="match status" value="1"/>
</dbReference>
<keyword evidence="5" id="KW-0539">Nucleus</keyword>
<feature type="compositionally biased region" description="Polar residues" evidence="8">
    <location>
        <begin position="829"/>
        <end position="838"/>
    </location>
</feature>
<feature type="domain" description="Ints3-like C-terminal" evidence="10">
    <location>
        <begin position="1155"/>
        <end position="1418"/>
    </location>
</feature>
<feature type="region of interest" description="Disordered" evidence="8">
    <location>
        <begin position="856"/>
        <end position="890"/>
    </location>
</feature>
<dbReference type="Pfam" id="PF24566">
    <property type="entry name" value="HEAT_Ints3_C"/>
    <property type="match status" value="1"/>
</dbReference>
<sequence length="1518" mass="169725">MSTSNYIGGGPPMPPLQSQQQQQTDIVSSNLISSQQQQPATLEQNLERLFALSPVETKDDYEEKMCRNYKFVQDQIQGKSEHQIHEELTRMCRESVTYSEEITLGLIVSMLLDNGSDNSHRLFITIILSNRDGGTLLCSYINQITTEKFLRLHEHARNRLLLLCKELLKSSIQNIETIFYNLMRNIVPSDMSQRNQTLAENILNILIEYRLCYDSNVPLLQYALVKYLRLIADLMPPSRLMMKAVKYCHCLLTERFGDFLGIGRDLIRLLQQVCRITEFEQLWKTMLNNPSSLSPKFNLIQVMHTRTHRRFIRLLVTFDIEKKLNFLISQVRFGSQRRYQDWFQRQYLNSQDNQLIRTDLIRFICNSIHPSNEEMAMGMVPRWAIIGWILNSCPQNVSLPWSRMALFYDWLMFDIQDSNNNMIMDLEPGMLVMYFSLKNHPGITAALLDFLCRVGIIDYNPIKGIISVEYCPPMAPQIKMGIRNSLFHLVDKRVTPSLAFMFDPTKIEQHLRQLITKTFPDIQNIADLQQQQLMFQPVLSQPQPPSLQGSGSAGINGHHYLAGSNQVSKWLQCEIFGCCVRVQWDRLESSFSIVSASASTSPHTLNVTNSNWPITTSTISTFITPSSCTIFTTTAAAAAVTCSFSASTILSSYISTYSTACCQSTTLTTATKATATGTSQFDPSMMMATSSGPVRLLSTCSNSSVVTVVTAGSHPMIDPLTHSLITTTSINPILTNIKPINVITKQISTQGPIDHLPPQTTLQQQMPTIMYSQQQQSQIPMVMGQAPTSKFSDDEDELINDSSDTNPRLASNSSVVGSKQPAAKKMKKTNSFSGTSGIVSKPMIATAKKVSSGTMALNKNNGSINSIGQSIPPPSSSSSSSPSSTPTSTIISMNNSTEYIANILNSTVMSSSTTSSPSSVSSSSGSAIVGPNQMSHNGQQQLHIGQQPLGNPVSVIMSPSTSSMNPTLMMGHHLPNAKIASPSVAEVPMFSNPNSPNGNDLNIQIKPEVVTIIDESNNSDDVTLIDSSSYSSTISHHQSPYIEHQLDYNYHDSSTTVEEKSPYSLSPQEMQEQINQINLEPIKSIIQRLYDARNRADQCAQMEELVKKLIQSNDEEDEESPIADILPNLTIILSAILDEDMSQKRFPDYYLHSYTNLSTALIADLETATWHDLYIFFYLIPAVMKAFPTIMVGNLDLIRMILEFGDYNSVQYLVILIQRDQLRLCKKDSLSVIISLANQFDHIQQHLLWDLLDAHDFTPDSYLNALSKLDSNNDILGGLNSHLVQMFKREMPTNQYLKQFMARDHHKLNDACLVLSVLLYWAKRWKDKLSEVIGTYVSSIISSPTKRHKRVLNNVSKNKMNNTANIEQLLFYLDEMRRTFASNKDVNFFNQDALIAMLVQLKQICTNQQKTKYADLFTDVPCDDNDNGSSSNGKNASSTNNSSSTASQSGSQRKTSSSNSSTTGAKKTSSKKSSNQNTTANNSDTESDSSEEDVPQRTISKSNLRNKKRRLPAGFDSD</sequence>
<dbReference type="InterPro" id="IPR045334">
    <property type="entry name" value="INTS3"/>
</dbReference>
<feature type="region of interest" description="Disordered" evidence="8">
    <location>
        <begin position="910"/>
        <end position="938"/>
    </location>
</feature>
<feature type="compositionally biased region" description="Low complexity" evidence="8">
    <location>
        <begin position="860"/>
        <end position="890"/>
    </location>
</feature>
<dbReference type="PANTHER" id="PTHR13587">
    <property type="entry name" value="INTEGRATOR COMPLEX SUBUNIT 3"/>
    <property type="match status" value="1"/>
</dbReference>
<comment type="subcellular location">
    <subcellularLocation>
        <location evidence="2">Cytoplasm</location>
    </subcellularLocation>
    <subcellularLocation>
        <location evidence="1">Nucleus</location>
    </subcellularLocation>
</comment>
<evidence type="ECO:0000256" key="7">
    <source>
        <dbReference type="ARBA" id="ARBA00054331"/>
    </source>
</evidence>
<feature type="compositionally biased region" description="Polar residues" evidence="8">
    <location>
        <begin position="800"/>
        <end position="817"/>
    </location>
</feature>
<evidence type="ECO:0000259" key="10">
    <source>
        <dbReference type="Pfam" id="PF24566"/>
    </source>
</evidence>
<dbReference type="Pfam" id="PF10189">
    <property type="entry name" value="Ints3_N"/>
    <property type="match status" value="1"/>
</dbReference>
<feature type="region of interest" description="Disordered" evidence="8">
    <location>
        <begin position="1425"/>
        <end position="1518"/>
    </location>
</feature>
<dbReference type="Proteomes" id="UP000790347">
    <property type="component" value="Unassembled WGS sequence"/>
</dbReference>
<protein>
    <recommendedName>
        <fullName evidence="6">SOSS complex subunit A homolog</fullName>
    </recommendedName>
</protein>
<feature type="region of interest" description="Disordered" evidence="8">
    <location>
        <begin position="785"/>
        <end position="838"/>
    </location>
</feature>